<dbReference type="GO" id="GO:0005737">
    <property type="term" value="C:cytoplasm"/>
    <property type="evidence" value="ECO:0007669"/>
    <property type="project" value="TreeGrafter"/>
</dbReference>
<dbReference type="PANTHER" id="PTHR45527">
    <property type="entry name" value="NONRIBOSOMAL PEPTIDE SYNTHETASE"/>
    <property type="match status" value="1"/>
</dbReference>
<name>A0A328VLD8_9CHLR</name>
<dbReference type="InterPro" id="IPR029058">
    <property type="entry name" value="AB_hydrolase_fold"/>
</dbReference>
<keyword evidence="3" id="KW-0597">Phosphoprotein</keyword>
<dbReference type="InterPro" id="IPR020845">
    <property type="entry name" value="AMP-binding_CS"/>
</dbReference>
<dbReference type="FunFam" id="3.40.50.980:FF:000001">
    <property type="entry name" value="Non-ribosomal peptide synthetase"/>
    <property type="match status" value="1"/>
</dbReference>
<dbReference type="EMBL" id="MCIF01000002">
    <property type="protein sequence ID" value="RAQ95015.1"/>
    <property type="molecule type" value="Genomic_DNA"/>
</dbReference>
<dbReference type="Gene3D" id="2.30.38.10">
    <property type="entry name" value="Luciferase, Domain 3"/>
    <property type="match status" value="1"/>
</dbReference>
<dbReference type="Gene3D" id="3.30.559.10">
    <property type="entry name" value="Chloramphenicol acetyltransferase-like domain"/>
    <property type="match status" value="1"/>
</dbReference>
<dbReference type="GO" id="GO:0003824">
    <property type="term" value="F:catalytic activity"/>
    <property type="evidence" value="ECO:0007669"/>
    <property type="project" value="InterPro"/>
</dbReference>
<evidence type="ECO:0000259" key="4">
    <source>
        <dbReference type="PROSITE" id="PS50075"/>
    </source>
</evidence>
<dbReference type="SUPFAM" id="SSF52777">
    <property type="entry name" value="CoA-dependent acyltransferases"/>
    <property type="match status" value="2"/>
</dbReference>
<dbReference type="InterPro" id="IPR020806">
    <property type="entry name" value="PKS_PP-bd"/>
</dbReference>
<gene>
    <name evidence="5" type="ORF">A4R35_05670</name>
</gene>
<dbReference type="NCBIfam" id="TIGR01733">
    <property type="entry name" value="AA-adenyl-dom"/>
    <property type="match status" value="1"/>
</dbReference>
<dbReference type="InterPro" id="IPR023213">
    <property type="entry name" value="CAT-like_dom_sf"/>
</dbReference>
<dbReference type="InterPro" id="IPR025110">
    <property type="entry name" value="AMP-bd_C"/>
</dbReference>
<dbReference type="GO" id="GO:0008610">
    <property type="term" value="P:lipid biosynthetic process"/>
    <property type="evidence" value="ECO:0007669"/>
    <property type="project" value="UniProtKB-ARBA"/>
</dbReference>
<evidence type="ECO:0000256" key="3">
    <source>
        <dbReference type="ARBA" id="ARBA00022553"/>
    </source>
</evidence>
<dbReference type="SUPFAM" id="SSF56801">
    <property type="entry name" value="Acetyl-CoA synthetase-like"/>
    <property type="match status" value="2"/>
</dbReference>
<accession>A0A328VLD8</accession>
<dbReference type="Gene3D" id="1.10.1200.10">
    <property type="entry name" value="ACP-like"/>
    <property type="match status" value="2"/>
</dbReference>
<dbReference type="InterPro" id="IPR036736">
    <property type="entry name" value="ACP-like_sf"/>
</dbReference>
<dbReference type="InterPro" id="IPR010071">
    <property type="entry name" value="AA_adenyl_dom"/>
</dbReference>
<dbReference type="InterPro" id="IPR009081">
    <property type="entry name" value="PP-bd_ACP"/>
</dbReference>
<dbReference type="FunFam" id="1.10.1200.10:FF:000005">
    <property type="entry name" value="Nonribosomal peptide synthetase 1"/>
    <property type="match status" value="2"/>
</dbReference>
<evidence type="ECO:0000256" key="1">
    <source>
        <dbReference type="ARBA" id="ARBA00001957"/>
    </source>
</evidence>
<dbReference type="CDD" id="cd19531">
    <property type="entry name" value="LCL_NRPS-like"/>
    <property type="match status" value="1"/>
</dbReference>
<dbReference type="OrthoDB" id="9757538at2"/>
<dbReference type="Pfam" id="PF00550">
    <property type="entry name" value="PP-binding"/>
    <property type="match status" value="2"/>
</dbReference>
<dbReference type="InterPro" id="IPR001031">
    <property type="entry name" value="Thioesterase"/>
</dbReference>
<dbReference type="InterPro" id="IPR001242">
    <property type="entry name" value="Condensation_dom"/>
</dbReference>
<dbReference type="PANTHER" id="PTHR45527:SF1">
    <property type="entry name" value="FATTY ACID SYNTHASE"/>
    <property type="match status" value="1"/>
</dbReference>
<keyword evidence="6" id="KW-1185">Reference proteome</keyword>
<dbReference type="PROSITE" id="PS00455">
    <property type="entry name" value="AMP_BINDING"/>
    <property type="match status" value="1"/>
</dbReference>
<dbReference type="SUPFAM" id="SSF53474">
    <property type="entry name" value="alpha/beta-Hydrolases"/>
    <property type="match status" value="1"/>
</dbReference>
<keyword evidence="2" id="KW-0596">Phosphopantetheine</keyword>
<proteinExistence type="predicted"/>
<evidence type="ECO:0000313" key="5">
    <source>
        <dbReference type="EMBL" id="RAQ95015.1"/>
    </source>
</evidence>
<organism evidence="5 6">
    <name type="scientific">Thermogemmatispora tikiterensis</name>
    <dbReference type="NCBI Taxonomy" id="1825093"/>
    <lineage>
        <taxon>Bacteria</taxon>
        <taxon>Bacillati</taxon>
        <taxon>Chloroflexota</taxon>
        <taxon>Ktedonobacteria</taxon>
        <taxon>Thermogemmatisporales</taxon>
        <taxon>Thermogemmatisporaceae</taxon>
        <taxon>Thermogemmatispora</taxon>
    </lineage>
</organism>
<reference evidence="5 6" key="1">
    <citation type="submission" date="2016-08" db="EMBL/GenBank/DDBJ databases">
        <title>Analysis of Carbohydrate Active Enzymes in Thermogemmatispora T81 Reveals Carbohydrate Degradation Ability.</title>
        <authorList>
            <person name="Tomazini A."/>
            <person name="Lal S."/>
            <person name="Stott M."/>
            <person name="Henrissat B."/>
            <person name="Polikarpov I."/>
            <person name="Sparling R."/>
            <person name="Levin D.B."/>
        </authorList>
    </citation>
    <scope>NUCLEOTIDE SEQUENCE [LARGE SCALE GENOMIC DNA]</scope>
    <source>
        <strain evidence="5 6">T81</strain>
    </source>
</reference>
<feature type="domain" description="Carrier" evidence="4">
    <location>
        <begin position="1135"/>
        <end position="1210"/>
    </location>
</feature>
<dbReference type="Gene3D" id="3.40.50.980">
    <property type="match status" value="2"/>
</dbReference>
<dbReference type="Gene3D" id="3.30.300.30">
    <property type="match status" value="2"/>
</dbReference>
<dbReference type="Pfam" id="PF00975">
    <property type="entry name" value="Thioesterase"/>
    <property type="match status" value="1"/>
</dbReference>
<dbReference type="GO" id="GO:0044550">
    <property type="term" value="P:secondary metabolite biosynthetic process"/>
    <property type="evidence" value="ECO:0007669"/>
    <property type="project" value="TreeGrafter"/>
</dbReference>
<evidence type="ECO:0000256" key="2">
    <source>
        <dbReference type="ARBA" id="ARBA00022450"/>
    </source>
</evidence>
<dbReference type="Gene3D" id="3.40.50.1820">
    <property type="entry name" value="alpha/beta hydrolase"/>
    <property type="match status" value="1"/>
</dbReference>
<dbReference type="GO" id="GO:0043041">
    <property type="term" value="P:amino acid activation for nonribosomal peptide biosynthetic process"/>
    <property type="evidence" value="ECO:0007669"/>
    <property type="project" value="TreeGrafter"/>
</dbReference>
<dbReference type="PROSITE" id="PS50075">
    <property type="entry name" value="CARRIER"/>
    <property type="match status" value="2"/>
</dbReference>
<evidence type="ECO:0000313" key="6">
    <source>
        <dbReference type="Proteomes" id="UP000248706"/>
    </source>
</evidence>
<dbReference type="InterPro" id="IPR000873">
    <property type="entry name" value="AMP-dep_synth/lig_dom"/>
</dbReference>
<dbReference type="GO" id="GO:0031177">
    <property type="term" value="F:phosphopantetheine binding"/>
    <property type="evidence" value="ECO:0007669"/>
    <property type="project" value="InterPro"/>
</dbReference>
<protein>
    <recommendedName>
        <fullName evidence="4">Carrier domain-containing protein</fullName>
    </recommendedName>
</protein>
<dbReference type="Pfam" id="PF13193">
    <property type="entry name" value="AMP-binding_C"/>
    <property type="match status" value="1"/>
</dbReference>
<dbReference type="Proteomes" id="UP000248706">
    <property type="component" value="Unassembled WGS sequence"/>
</dbReference>
<dbReference type="Pfam" id="PF00501">
    <property type="entry name" value="AMP-binding"/>
    <property type="match status" value="1"/>
</dbReference>
<dbReference type="CDD" id="cd05930">
    <property type="entry name" value="A_NRPS"/>
    <property type="match status" value="1"/>
</dbReference>
<comment type="caution">
    <text evidence="5">The sequence shown here is derived from an EMBL/GenBank/DDBJ whole genome shotgun (WGS) entry which is preliminary data.</text>
</comment>
<sequence length="1488" mass="166003">MVPASFVILDTLPHTTSGKVDRRALRSLPLPEVSKTESAGRQSPGNPTEAALAQLWEELLHIRSVSTQDNFFSLGGHSLLAARLFARIEQLYGVRINLSTLFTHPTIEELAMIIEDKQQHSKTATEKPSLEIRTNTDTMPTLPHHEPEQPAPLSYGQQQLWFLTQLFKETPMYTIPLVIRIAGDLNEKALQQSLETFLHRHHLWRSAFSSLNDTPVQLVQPCPSLSLPVTDLSSLPAPEQFAAARSLVEQQARLPFDLSQAPLLRVCLLRFSPQLHWLCLVTHHIIADAQTLYTILPTELEQLYQAHSQGQQPDLPEPRCQYADYVLWEQARLTPARLEQLFAFWQQYLQDAPTTLALPTDYPRTATLYHRGGSYYFSMSPNLATDLSRLARQEGVSLYTVLLAAFQVLLYRYSQQEDFLIGTFSTNRTKRPEFEEIPGYFLNAVPLRSCITNPDQLSGRELIQRTREALAQTLAHDDLPLPLLISRLLPQRPATANSLFQVAIAMNSYRRLGHSSWQIQELAIDNGTSRFDLTLSLEERPDGDLIGCFEYSRDLFEEQTVARLARHWQTLLSSLVSDPSCPLASLPLLSPEERHQLLVSFSSSSQTLPPSPAPAIHLLFEAQAQRSPSSCALLDLPSGSSLSYHSLNSQANQLARLLLSLGLTANTPVPLVLPASSSFFVGMLAVLKAGGCFVPLDPTAPPARLQALLTELQPSLLLTSQSLAASLPSLASSCLVLCLDTAETQAQLASLSSDNLPWSSSPDQLAYLIFTSGSTGTPKAVSISHTNLMVSLTSRLEYYKALPPKVHVPLLSLTFDSALTGVLWTLCEGGKVVLLAEEHKRNLSKLPALLEQAQVSHLLLVPSLYSQILEYAAPSQLASLRCVTIGGEACPRSLVQLHYTLLPQTPLFNEYGPSEATVWASVHLCSPSDPFPTAPIGHPLPHCSLYVLDPSLQPVPIGVPGELFIGGPSLSPGYFRQPSLSAQRFLPHPFSSDPSSRLYRTGDLVRWLPNGSLLFLGRLDQQVKLRGFRIELGEIEALLCSHPAVQEAAVLLHQPSPDDPSSARLLAFVSPRPGTQPTPSALRSFASELLPAYMVPASFVILDTLPHTTSGKVDRRALASLPAPENESVQGAKVAPRTLLEQQLAQLWEELLNVQPIGVCDNFFEIGGHSLLAARLFARIEQQFGKQLPLSLFFQEPTIERLARAIEEGEPQKHSGAPVIAVQRQGKKRPLFYLHGDWTGGAFYCIKLAKQLGEDQPFYAVEPYRFPQQALPPSFEEMAAAHIEAIRQIQPHGPYRLAGWCNGGLVAYEMARQLQAVGEKVELLVLIDPTAPEQGWSQARLACSFIRVLGALLHWNELQQLECYRRWRYRYSLWRYRFARWRKGSGENEPAPPNEDHQRWTSTCSWILTRYRSGPYRGDITFFWAAEEKRWRRKPWLDFARHHQQEGRGHIDSQELPGTHITSRTTYLTVFAEALKRRLEAIEENDIH</sequence>
<dbReference type="InterPro" id="IPR045851">
    <property type="entry name" value="AMP-bd_C_sf"/>
</dbReference>
<feature type="domain" description="Carrier" evidence="4">
    <location>
        <begin position="43"/>
        <end position="118"/>
    </location>
</feature>
<dbReference type="Pfam" id="PF00668">
    <property type="entry name" value="Condensation"/>
    <property type="match status" value="1"/>
</dbReference>
<comment type="cofactor">
    <cofactor evidence="1">
        <name>pantetheine 4'-phosphate</name>
        <dbReference type="ChEBI" id="CHEBI:47942"/>
    </cofactor>
</comment>
<dbReference type="SUPFAM" id="SSF47336">
    <property type="entry name" value="ACP-like"/>
    <property type="match status" value="2"/>
</dbReference>
<dbReference type="Gene3D" id="3.30.559.30">
    <property type="entry name" value="Nonribosomal peptide synthetase, condensation domain"/>
    <property type="match status" value="1"/>
</dbReference>
<dbReference type="SMART" id="SM00823">
    <property type="entry name" value="PKS_PP"/>
    <property type="match status" value="2"/>
</dbReference>